<protein>
    <submittedName>
        <fullName evidence="4">Transcriptional regulator, TetR family</fullName>
    </submittedName>
</protein>
<accession>A0A1T4QHI7</accession>
<dbReference type="PROSITE" id="PS50977">
    <property type="entry name" value="HTH_TETR_2"/>
    <property type="match status" value="1"/>
</dbReference>
<keyword evidence="5" id="KW-1185">Reference proteome</keyword>
<dbReference type="Gene3D" id="1.10.357.10">
    <property type="entry name" value="Tetracycline Repressor, domain 2"/>
    <property type="match status" value="1"/>
</dbReference>
<name>A0A1T4QHI7_9ACTN</name>
<dbReference type="InterPro" id="IPR009057">
    <property type="entry name" value="Homeodomain-like_sf"/>
</dbReference>
<evidence type="ECO:0000256" key="1">
    <source>
        <dbReference type="ARBA" id="ARBA00023125"/>
    </source>
</evidence>
<dbReference type="PANTHER" id="PTHR30055">
    <property type="entry name" value="HTH-TYPE TRANSCRIPTIONAL REGULATOR RUTR"/>
    <property type="match status" value="1"/>
</dbReference>
<dbReference type="AlphaFoldDB" id="A0A1T4QHI7"/>
<dbReference type="STRING" id="1122192.SAMN02745673_02216"/>
<dbReference type="InterPro" id="IPR050109">
    <property type="entry name" value="HTH-type_TetR-like_transc_reg"/>
</dbReference>
<reference evidence="4 5" key="1">
    <citation type="submission" date="2017-02" db="EMBL/GenBank/DDBJ databases">
        <authorList>
            <person name="Peterson S.W."/>
        </authorList>
    </citation>
    <scope>NUCLEOTIDE SEQUENCE [LARGE SCALE GENOMIC DNA]</scope>
    <source>
        <strain evidence="4 5">DSM 45154</strain>
    </source>
</reference>
<dbReference type="GO" id="GO:0000976">
    <property type="term" value="F:transcription cis-regulatory region binding"/>
    <property type="evidence" value="ECO:0007669"/>
    <property type="project" value="TreeGrafter"/>
</dbReference>
<dbReference type="Pfam" id="PF17940">
    <property type="entry name" value="TetR_C_31"/>
    <property type="match status" value="1"/>
</dbReference>
<evidence type="ECO:0000256" key="2">
    <source>
        <dbReference type="PROSITE-ProRule" id="PRU00335"/>
    </source>
</evidence>
<dbReference type="InterPro" id="IPR001647">
    <property type="entry name" value="HTH_TetR"/>
</dbReference>
<evidence type="ECO:0000313" key="5">
    <source>
        <dbReference type="Proteomes" id="UP000190637"/>
    </source>
</evidence>
<proteinExistence type="predicted"/>
<dbReference type="GO" id="GO:0003700">
    <property type="term" value="F:DNA-binding transcription factor activity"/>
    <property type="evidence" value="ECO:0007669"/>
    <property type="project" value="TreeGrafter"/>
</dbReference>
<keyword evidence="1 2" id="KW-0238">DNA-binding</keyword>
<evidence type="ECO:0000259" key="3">
    <source>
        <dbReference type="PROSITE" id="PS50977"/>
    </source>
</evidence>
<dbReference type="InterPro" id="IPR041583">
    <property type="entry name" value="TetR_C_31"/>
</dbReference>
<gene>
    <name evidence="4" type="ORF">SAMN02745673_02216</name>
</gene>
<dbReference type="RefSeq" id="WP_078761551.1">
    <property type="nucleotide sequence ID" value="NZ_FUWS01000005.1"/>
</dbReference>
<dbReference type="Proteomes" id="UP000190637">
    <property type="component" value="Unassembled WGS sequence"/>
</dbReference>
<feature type="DNA-binding region" description="H-T-H motif" evidence="2">
    <location>
        <begin position="29"/>
        <end position="48"/>
    </location>
</feature>
<evidence type="ECO:0000313" key="4">
    <source>
        <dbReference type="EMBL" id="SKA02738.1"/>
    </source>
</evidence>
<dbReference type="EMBL" id="FUWS01000005">
    <property type="protein sequence ID" value="SKA02738.1"/>
    <property type="molecule type" value="Genomic_DNA"/>
</dbReference>
<sequence>MTERGERRKAELVETAVDIILGEGFAALSHRAVAARAGVPLGSTTYYFDSLEDLTVQALVRLGGRFRAHAEEVLAGFEPGGERELAAALVRMVAGPVGEPGALAFYERYVQAGRHPAYAGVVRDWNTDLVRVIVSLFARAGRDVDSDDARLALALTDGLLVNAGGEGVADPEGAATTALAAALPRLFPA</sequence>
<dbReference type="PANTHER" id="PTHR30055:SF231">
    <property type="entry name" value="TRANSCRIPTIONAL REGULATORY PROTEIN (PROBABLY DEOR-FAMILY)-RELATED"/>
    <property type="match status" value="1"/>
</dbReference>
<feature type="domain" description="HTH tetR-type" evidence="3">
    <location>
        <begin position="6"/>
        <end position="66"/>
    </location>
</feature>
<dbReference type="SUPFAM" id="SSF46689">
    <property type="entry name" value="Homeodomain-like"/>
    <property type="match status" value="1"/>
</dbReference>
<dbReference type="OrthoDB" id="7506349at2"/>
<organism evidence="4 5">
    <name type="scientific">Marinactinospora thermotolerans DSM 45154</name>
    <dbReference type="NCBI Taxonomy" id="1122192"/>
    <lineage>
        <taxon>Bacteria</taxon>
        <taxon>Bacillati</taxon>
        <taxon>Actinomycetota</taxon>
        <taxon>Actinomycetes</taxon>
        <taxon>Streptosporangiales</taxon>
        <taxon>Nocardiopsidaceae</taxon>
        <taxon>Marinactinospora</taxon>
    </lineage>
</organism>